<dbReference type="NCBIfam" id="TIGR02432">
    <property type="entry name" value="lysidine_TilS_N"/>
    <property type="match status" value="1"/>
</dbReference>
<keyword evidence="4 8" id="KW-0819">tRNA processing</keyword>
<dbReference type="GO" id="GO:0005737">
    <property type="term" value="C:cytoplasm"/>
    <property type="evidence" value="ECO:0007669"/>
    <property type="project" value="UniProtKB-SubCell"/>
</dbReference>
<dbReference type="InterPro" id="IPR012094">
    <property type="entry name" value="tRNA_Ile_lys_synt"/>
</dbReference>
<keyword evidence="13" id="KW-1185">Reference proteome</keyword>
<dbReference type="EMBL" id="CYYV01000006">
    <property type="protein sequence ID" value="CUO15647.1"/>
    <property type="molecule type" value="Genomic_DNA"/>
</dbReference>
<proteinExistence type="inferred from homology"/>
<organism evidence="10 12">
    <name type="scientific">Fusicatenibacter saccharivorans</name>
    <dbReference type="NCBI Taxonomy" id="1150298"/>
    <lineage>
        <taxon>Bacteria</taxon>
        <taxon>Bacillati</taxon>
        <taxon>Bacillota</taxon>
        <taxon>Clostridia</taxon>
        <taxon>Lachnospirales</taxon>
        <taxon>Lachnospiraceae</taxon>
        <taxon>Fusicatenibacter</taxon>
    </lineage>
</organism>
<dbReference type="SUPFAM" id="SSF56037">
    <property type="entry name" value="PheT/TilS domain"/>
    <property type="match status" value="1"/>
</dbReference>
<evidence type="ECO:0000313" key="13">
    <source>
        <dbReference type="Proteomes" id="UP000768180"/>
    </source>
</evidence>
<keyword evidence="6 8" id="KW-0067">ATP-binding</keyword>
<dbReference type="PANTHER" id="PTHR43033">
    <property type="entry name" value="TRNA(ILE)-LYSIDINE SYNTHASE-RELATED"/>
    <property type="match status" value="1"/>
</dbReference>
<feature type="domain" description="Lysidine-tRNA(Ile) synthetase C-terminal" evidence="9">
    <location>
        <begin position="391"/>
        <end position="463"/>
    </location>
</feature>
<evidence type="ECO:0000256" key="7">
    <source>
        <dbReference type="ARBA" id="ARBA00048539"/>
    </source>
</evidence>
<dbReference type="Proteomes" id="UP000095706">
    <property type="component" value="Unassembled WGS sequence"/>
</dbReference>
<comment type="function">
    <text evidence="8">Ligates lysine onto the cytidine present at position 34 of the AUA codon-specific tRNA(Ile) that contains the anticodon CAU, in an ATP-dependent manner. Cytidine is converted to lysidine, thus changing the amino acid specificity of the tRNA from methionine to isoleucine.</text>
</comment>
<accession>A0A174CRK9</accession>
<dbReference type="InterPro" id="IPR011063">
    <property type="entry name" value="TilS/TtcA_N"/>
</dbReference>
<dbReference type="CDD" id="cd01992">
    <property type="entry name" value="TilS_N"/>
    <property type="match status" value="1"/>
</dbReference>
<dbReference type="InterPro" id="IPR012796">
    <property type="entry name" value="Lysidine-tRNA-synth_C"/>
</dbReference>
<dbReference type="GO" id="GO:0006400">
    <property type="term" value="P:tRNA modification"/>
    <property type="evidence" value="ECO:0007669"/>
    <property type="project" value="UniProtKB-UniRule"/>
</dbReference>
<keyword evidence="2 8" id="KW-0963">Cytoplasm</keyword>
<dbReference type="GO" id="GO:0032267">
    <property type="term" value="F:tRNA(Ile)-lysidine synthase activity"/>
    <property type="evidence" value="ECO:0007669"/>
    <property type="project" value="UniProtKB-EC"/>
</dbReference>
<dbReference type="EMBL" id="JAAITQ010000022">
    <property type="protein sequence ID" value="NSE17061.1"/>
    <property type="molecule type" value="Genomic_DNA"/>
</dbReference>
<dbReference type="EC" id="6.3.4.19" evidence="8"/>
<dbReference type="InterPro" id="IPR014729">
    <property type="entry name" value="Rossmann-like_a/b/a_fold"/>
</dbReference>
<reference evidence="10 12" key="1">
    <citation type="submission" date="2015-09" db="EMBL/GenBank/DDBJ databases">
        <authorList>
            <consortium name="Pathogen Informatics"/>
        </authorList>
    </citation>
    <scope>NUCLEOTIDE SEQUENCE [LARGE SCALE GENOMIC DNA]</scope>
    <source>
        <strain evidence="10 12">2789STDY5608849</strain>
    </source>
</reference>
<evidence type="ECO:0000256" key="8">
    <source>
        <dbReference type="HAMAP-Rule" id="MF_01161"/>
    </source>
</evidence>
<dbReference type="PANTHER" id="PTHR43033:SF1">
    <property type="entry name" value="TRNA(ILE)-LYSIDINE SYNTHASE-RELATED"/>
    <property type="match status" value="1"/>
</dbReference>
<dbReference type="GO" id="GO:0005524">
    <property type="term" value="F:ATP binding"/>
    <property type="evidence" value="ECO:0007669"/>
    <property type="project" value="UniProtKB-UniRule"/>
</dbReference>
<evidence type="ECO:0000256" key="5">
    <source>
        <dbReference type="ARBA" id="ARBA00022741"/>
    </source>
</evidence>
<dbReference type="SMART" id="SM00977">
    <property type="entry name" value="TilS_C"/>
    <property type="match status" value="1"/>
</dbReference>
<dbReference type="SUPFAM" id="SSF82829">
    <property type="entry name" value="MesJ substrate recognition domain-like"/>
    <property type="match status" value="1"/>
</dbReference>
<evidence type="ECO:0000256" key="1">
    <source>
        <dbReference type="ARBA" id="ARBA00004496"/>
    </source>
</evidence>
<evidence type="ECO:0000313" key="12">
    <source>
        <dbReference type="Proteomes" id="UP000095706"/>
    </source>
</evidence>
<dbReference type="Gene3D" id="3.30.465.60">
    <property type="match status" value="1"/>
</dbReference>
<comment type="similarity">
    <text evidence="8">Belongs to the tRNA(Ile)-lysidine synthase family.</text>
</comment>
<reference evidence="11 13" key="2">
    <citation type="journal article" date="2020" name="Cell Host Microbe">
        <title>Functional and Genomic Variation between Human-Derived Isolates of Lachnospiraceae Reveals Inter- and Intra-Species Diversity.</title>
        <authorList>
            <person name="Sorbara M.T."/>
            <person name="Littmann E.R."/>
            <person name="Fontana E."/>
            <person name="Moody T.U."/>
            <person name="Kohout C.E."/>
            <person name="Gjonbalaj M."/>
            <person name="Eaton V."/>
            <person name="Seok R."/>
            <person name="Leiner I.M."/>
            <person name="Pamer E.G."/>
        </authorList>
    </citation>
    <scope>NUCLEOTIDE SEQUENCE [LARGE SCALE GENOMIC DNA]</scope>
    <source>
        <strain evidence="11 13">MSK.14.54</strain>
    </source>
</reference>
<dbReference type="SUPFAM" id="SSF52402">
    <property type="entry name" value="Adenine nucleotide alpha hydrolases-like"/>
    <property type="match status" value="1"/>
</dbReference>
<dbReference type="AlphaFoldDB" id="A0A174CRK9"/>
<sequence length="473" mass="53612">MREKVRAFMEQYHMVTAGERVLLGLSGGADSVCLFHLLRELQEPLGFSLLAVHVNHNLRGAEAGRDAAFAENLCREYDVPFYLYSCPVEKIAKEKHLSTEEAGRAARQEVFAACAKEQRAVKIALAHHQDDVAETMLHHLARGTSLAGLASLRPVRGNVIRPLLCVGRKEIRQELESRKCSWCEDSTNAEDAYTRNGIRHHVLPYLTEEVNPRAAAHMAQTSLDLLETEEYLEQQTDQLMERYASAEKNAVVLRDAVSSEAPLLQRYVIRRVLEQLAGKRKDLTREHLESVRELFEKQVGKSVCLPYGITAVRGYETLRLEKQGVHLKEERKRKSGEEVPIPVPAGWEEEKSLAFAENPVTIVKKTSVFPERIEEKKYTKCFDCDKIKDGLVLRTRRSGDYLRVTAKGGKKKLKDYMIDAKIPKEERDSILLLADGPEIWWVVGYRRGESGRVGEDTKAVLQIQIGVGKEENR</sequence>
<evidence type="ECO:0000313" key="10">
    <source>
        <dbReference type="EMBL" id="CUO15647.1"/>
    </source>
</evidence>
<feature type="binding site" evidence="8">
    <location>
        <begin position="26"/>
        <end position="31"/>
    </location>
    <ligand>
        <name>ATP</name>
        <dbReference type="ChEBI" id="CHEBI:30616"/>
    </ligand>
</feature>
<dbReference type="Gene3D" id="3.40.50.620">
    <property type="entry name" value="HUPs"/>
    <property type="match status" value="1"/>
</dbReference>
<dbReference type="Pfam" id="PF11734">
    <property type="entry name" value="TilS_C"/>
    <property type="match status" value="1"/>
</dbReference>
<dbReference type="InterPro" id="IPR012795">
    <property type="entry name" value="tRNA_Ile_lys_synt_N"/>
</dbReference>
<protein>
    <recommendedName>
        <fullName evidence="8">tRNA(Ile)-lysidine synthase</fullName>
        <ecNumber evidence="8">6.3.4.19</ecNumber>
    </recommendedName>
    <alternativeName>
        <fullName evidence="8">tRNA(Ile)-2-lysyl-cytidine synthase</fullName>
    </alternativeName>
    <alternativeName>
        <fullName evidence="8">tRNA(Ile)-lysidine synthetase</fullName>
    </alternativeName>
</protein>
<evidence type="ECO:0000256" key="6">
    <source>
        <dbReference type="ARBA" id="ARBA00022840"/>
    </source>
</evidence>
<dbReference type="HAMAP" id="MF_01161">
    <property type="entry name" value="tRNA_Ile_lys_synt"/>
    <property type="match status" value="1"/>
</dbReference>
<gene>
    <name evidence="8 10" type="primary">tilS</name>
    <name evidence="10" type="ORF">ERS852406_01378</name>
    <name evidence="11" type="ORF">G5B05_11715</name>
</gene>
<evidence type="ECO:0000256" key="2">
    <source>
        <dbReference type="ARBA" id="ARBA00022490"/>
    </source>
</evidence>
<comment type="domain">
    <text evidence="8">The N-terminal region contains the highly conserved SGGXDS motif, predicted to be a P-loop motif involved in ATP binding.</text>
</comment>
<evidence type="ECO:0000256" key="3">
    <source>
        <dbReference type="ARBA" id="ARBA00022598"/>
    </source>
</evidence>
<dbReference type="Proteomes" id="UP000768180">
    <property type="component" value="Unassembled WGS sequence"/>
</dbReference>
<evidence type="ECO:0000313" key="11">
    <source>
        <dbReference type="EMBL" id="NSE17061.1"/>
    </source>
</evidence>
<keyword evidence="3 8" id="KW-0436">Ligase</keyword>
<name>A0A174CRK9_9FIRM</name>
<reference evidence="11" key="3">
    <citation type="submission" date="2020-02" db="EMBL/GenBank/DDBJ databases">
        <authorList>
            <person name="Littmann E."/>
            <person name="Sorbara M."/>
        </authorList>
    </citation>
    <scope>NUCLEOTIDE SEQUENCE</scope>
    <source>
        <strain evidence="11">MSK.14.54</strain>
    </source>
</reference>
<dbReference type="RefSeq" id="WP_055227252.1">
    <property type="nucleotide sequence ID" value="NZ_CYYV01000006.1"/>
</dbReference>
<keyword evidence="5 8" id="KW-0547">Nucleotide-binding</keyword>
<dbReference type="Pfam" id="PF01171">
    <property type="entry name" value="ATP_bind_3"/>
    <property type="match status" value="1"/>
</dbReference>
<comment type="catalytic activity">
    <reaction evidence="7 8">
        <text>cytidine(34) in tRNA(Ile2) + L-lysine + ATP = lysidine(34) in tRNA(Ile2) + AMP + diphosphate + H(+)</text>
        <dbReference type="Rhea" id="RHEA:43744"/>
        <dbReference type="Rhea" id="RHEA-COMP:10625"/>
        <dbReference type="Rhea" id="RHEA-COMP:10670"/>
        <dbReference type="ChEBI" id="CHEBI:15378"/>
        <dbReference type="ChEBI" id="CHEBI:30616"/>
        <dbReference type="ChEBI" id="CHEBI:32551"/>
        <dbReference type="ChEBI" id="CHEBI:33019"/>
        <dbReference type="ChEBI" id="CHEBI:82748"/>
        <dbReference type="ChEBI" id="CHEBI:83665"/>
        <dbReference type="ChEBI" id="CHEBI:456215"/>
        <dbReference type="EC" id="6.3.4.19"/>
    </reaction>
</comment>
<evidence type="ECO:0000259" key="9">
    <source>
        <dbReference type="SMART" id="SM00977"/>
    </source>
</evidence>
<comment type="subcellular location">
    <subcellularLocation>
        <location evidence="1 8">Cytoplasm</location>
    </subcellularLocation>
</comment>
<evidence type="ECO:0000256" key="4">
    <source>
        <dbReference type="ARBA" id="ARBA00022694"/>
    </source>
</evidence>
<dbReference type="NCBIfam" id="TIGR02433">
    <property type="entry name" value="lysidine_TilS_C"/>
    <property type="match status" value="1"/>
</dbReference>